<feature type="compositionally biased region" description="Pro residues" evidence="1">
    <location>
        <begin position="162"/>
        <end position="174"/>
    </location>
</feature>
<dbReference type="OrthoDB" id="1883964at2759"/>
<feature type="compositionally biased region" description="Polar residues" evidence="1">
    <location>
        <begin position="1"/>
        <end position="11"/>
    </location>
</feature>
<gene>
    <name evidence="2" type="ORF">PV11_09911</name>
</gene>
<accession>A0A0D1VPZ4</accession>
<protein>
    <submittedName>
        <fullName evidence="2">Uncharacterized protein</fullName>
    </submittedName>
</protein>
<proteinExistence type="predicted"/>
<evidence type="ECO:0000313" key="2">
    <source>
        <dbReference type="EMBL" id="KIV78165.1"/>
    </source>
</evidence>
<dbReference type="STRING" id="1016849.A0A0D1VPZ4"/>
<feature type="compositionally biased region" description="Polar residues" evidence="1">
    <location>
        <begin position="67"/>
        <end position="77"/>
    </location>
</feature>
<feature type="compositionally biased region" description="Polar residues" evidence="1">
    <location>
        <begin position="1327"/>
        <end position="1336"/>
    </location>
</feature>
<feature type="compositionally biased region" description="Polar residues" evidence="1">
    <location>
        <begin position="408"/>
        <end position="418"/>
    </location>
</feature>
<feature type="compositionally biased region" description="Pro residues" evidence="1">
    <location>
        <begin position="15"/>
        <end position="24"/>
    </location>
</feature>
<dbReference type="HOGENOM" id="CLU_006512_0_0_1"/>
<feature type="region of interest" description="Disordered" evidence="1">
    <location>
        <begin position="1300"/>
        <end position="1336"/>
    </location>
</feature>
<feature type="region of interest" description="Disordered" evidence="1">
    <location>
        <begin position="239"/>
        <end position="394"/>
    </location>
</feature>
<dbReference type="Proteomes" id="UP000053599">
    <property type="component" value="Unassembled WGS sequence"/>
</dbReference>
<organism evidence="2 3">
    <name type="scientific">Exophiala sideris</name>
    <dbReference type="NCBI Taxonomy" id="1016849"/>
    <lineage>
        <taxon>Eukaryota</taxon>
        <taxon>Fungi</taxon>
        <taxon>Dikarya</taxon>
        <taxon>Ascomycota</taxon>
        <taxon>Pezizomycotina</taxon>
        <taxon>Eurotiomycetes</taxon>
        <taxon>Chaetothyriomycetidae</taxon>
        <taxon>Chaetothyriales</taxon>
        <taxon>Herpotrichiellaceae</taxon>
        <taxon>Exophiala</taxon>
    </lineage>
</organism>
<feature type="compositionally biased region" description="Low complexity" evidence="1">
    <location>
        <begin position="585"/>
        <end position="598"/>
    </location>
</feature>
<feature type="compositionally biased region" description="Polar residues" evidence="1">
    <location>
        <begin position="316"/>
        <end position="331"/>
    </location>
</feature>
<name>A0A0D1VPZ4_9EURO</name>
<feature type="region of interest" description="Disordered" evidence="1">
    <location>
        <begin position="1"/>
        <end position="217"/>
    </location>
</feature>
<feature type="compositionally biased region" description="Polar residues" evidence="1">
    <location>
        <begin position="542"/>
        <end position="566"/>
    </location>
</feature>
<feature type="compositionally biased region" description="Basic and acidic residues" evidence="1">
    <location>
        <begin position="1302"/>
        <end position="1325"/>
    </location>
</feature>
<reference evidence="2 3" key="1">
    <citation type="submission" date="2015-01" db="EMBL/GenBank/DDBJ databases">
        <title>The Genome Sequence of Exophiala sideris CBS121828.</title>
        <authorList>
            <consortium name="The Broad Institute Genomics Platform"/>
            <person name="Cuomo C."/>
            <person name="de Hoog S."/>
            <person name="Gorbushina A."/>
            <person name="Stielow B."/>
            <person name="Teixiera M."/>
            <person name="Abouelleil A."/>
            <person name="Chapman S.B."/>
            <person name="Priest M."/>
            <person name="Young S.K."/>
            <person name="Wortman J."/>
            <person name="Nusbaum C."/>
            <person name="Birren B."/>
        </authorList>
    </citation>
    <scope>NUCLEOTIDE SEQUENCE [LARGE SCALE GENOMIC DNA]</scope>
    <source>
        <strain evidence="2 3">CBS 121828</strain>
    </source>
</reference>
<feature type="compositionally biased region" description="Low complexity" evidence="1">
    <location>
        <begin position="421"/>
        <end position="434"/>
    </location>
</feature>
<feature type="compositionally biased region" description="Polar residues" evidence="1">
    <location>
        <begin position="37"/>
        <end position="49"/>
    </location>
</feature>
<feature type="compositionally biased region" description="Polar residues" evidence="1">
    <location>
        <begin position="631"/>
        <end position="641"/>
    </location>
</feature>
<evidence type="ECO:0000313" key="3">
    <source>
        <dbReference type="Proteomes" id="UP000053599"/>
    </source>
</evidence>
<feature type="region of interest" description="Disordered" evidence="1">
    <location>
        <begin position="408"/>
        <end position="445"/>
    </location>
</feature>
<feature type="region of interest" description="Disordered" evidence="1">
    <location>
        <begin position="693"/>
        <end position="746"/>
    </location>
</feature>
<sequence>MNPYSQPYNYSQQTPGPPQPPWQAPPRKSGWADPRFQHTTPVSPYNAGSNAFGPPLPPPPPPPPSAPSQQGYPQFDTSAWGVNYNHSTAPQNYDAAPPLPPRPSSATGRLSPQPDVTPALNYHQQQASLPHLGSYGQPQQYTTPWSDPYQSRPAFQDSSLPTPTPPPPPPPPRPAAYQAEIQAQYNRLNTPPIEYSHKPLSHHYEPQPQTVWTTPAPPVTGPSYYPTAPVSQQVFGTNDAPLVSPIESNSVPWRQEGKTHTGQPSVDYQAYQKSHEGVPAPSQTFGFGGPSDWEHYQPGAPTDLSPTSPPLPPPIVSSQSQGLTSTEQSYADSPKPQSPKGPVEIGIHSPVSTRRPSHPHSRTHQVEWSQPQIDETPPSVRRQSDHVSIRSDSLSATGKIDSVIQAWSTPSKSNANRETLSRPVSRSSTRVSSPDPASSIKPLDPYADLEPEFKASLKRYAAMLRKESSAESDEEKFEVFHTFITKELRLRSLLYGVELNKVVKEVKKAASLADIQAALPKSVVKQGQIEVVGPVKSNIAQPAASTAQLPSHQQPSVGTMVRSSQNHADDPMELPQTETEKDADPVPSLPVSSSKPSVATPIQPVSNAAANVDPDGAVEAYSPGGRPKNYTIATTPFSLGQATKPKDTSGGNLGAIVEEEAYSPGGRPRPPVFAAAAAPPTLEVLPDSLASPRAGVASLAEEEAYSPGGRPRPPNVAGRKPAGPSISMSPKQQSDPNLPWSAPSPSINAPMVMEDYITLQPPSPSVNAPMIVEPEMEQSLLTRPSHVQRPFVPIKFEPSRPAYTPFRYSEGGQDDNVQPLQPADQAYSSLRHAVADSGRLMAQETLLGPIRPASAIGKQEHHEAFIGLIRKQSMAIRQKAPQPASVIRARDNALKSEPPPAMRIGTPAIVPPQDPLKQAVTALQSLLPKDFSIDSVQHPKIKALKTKIAAVPDQFGFIRETVVEWDRTNREVRKQQDDERRARQEESEAHIDGLFNDNEIGYADIGELEAEFKLSEADRRYQENQGELESFTAQVFTRVTQRLQKEIDELTPAYNTAIDLLDRESESISRCFKLEGDRASMSEVMNCALNLFNKIQVRHHKVAEAHVERERRRKHLELTVLYTNNDKDGMKSLEKDFEVAEKAQVLHEARAKDERANKLMDSFDRATVRGLGDNQLFVDDALAKLEDVKRVIFSDEDGSLQEKLYEPGGARDTLSLAQDVVGIVMADSRKLLALSNEGDTLLNDADYGVSVSEARVGNADKSTQSSLEKEKAKEDAKLVEEMNTRLASVTKSPQAAIALTREVTDRTGDDPAHQDRIKRALEAAKQRNATAESLKT</sequence>
<feature type="compositionally biased region" description="Polar residues" evidence="1">
    <location>
        <begin position="726"/>
        <end position="736"/>
    </location>
</feature>
<dbReference type="EMBL" id="KN846954">
    <property type="protein sequence ID" value="KIV78165.1"/>
    <property type="molecule type" value="Genomic_DNA"/>
</dbReference>
<feature type="region of interest" description="Disordered" evidence="1">
    <location>
        <begin position="542"/>
        <end position="652"/>
    </location>
</feature>
<evidence type="ECO:0000256" key="1">
    <source>
        <dbReference type="SAM" id="MobiDB-lite"/>
    </source>
</evidence>
<feature type="compositionally biased region" description="Pro residues" evidence="1">
    <location>
        <begin position="54"/>
        <end position="66"/>
    </location>
</feature>
<feature type="compositionally biased region" description="Polar residues" evidence="1">
    <location>
        <begin position="136"/>
        <end position="149"/>
    </location>
</feature>